<dbReference type="Proteomes" id="UP001055167">
    <property type="component" value="Unassembled WGS sequence"/>
</dbReference>
<reference evidence="2" key="1">
    <citation type="journal article" date="2021" name="Front. Microbiol.">
        <title>Comprehensive Comparative Genomics and Phenotyping of Methylobacterium Species.</title>
        <authorList>
            <person name="Alessa O."/>
            <person name="Ogura Y."/>
            <person name="Fujitani Y."/>
            <person name="Takami H."/>
            <person name="Hayashi T."/>
            <person name="Sahin N."/>
            <person name="Tani A."/>
        </authorList>
    </citation>
    <scope>NUCLEOTIDE SEQUENCE</scope>
    <source>
        <strain evidence="2">KCTC 52305</strain>
    </source>
</reference>
<protein>
    <submittedName>
        <fullName evidence="2">Uncharacterized protein</fullName>
    </submittedName>
</protein>
<accession>A0ABQ4R4C7</accession>
<gene>
    <name evidence="2" type="ORF">OPKNFCMD_5278</name>
</gene>
<comment type="caution">
    <text evidence="2">The sequence shown here is derived from an EMBL/GenBank/DDBJ whole genome shotgun (WGS) entry which is preliminary data.</text>
</comment>
<keyword evidence="1" id="KW-1133">Transmembrane helix</keyword>
<keyword evidence="3" id="KW-1185">Reference proteome</keyword>
<organism evidence="2 3">
    <name type="scientific">Methylobacterium crusticola</name>
    <dbReference type="NCBI Taxonomy" id="1697972"/>
    <lineage>
        <taxon>Bacteria</taxon>
        <taxon>Pseudomonadati</taxon>
        <taxon>Pseudomonadota</taxon>
        <taxon>Alphaproteobacteria</taxon>
        <taxon>Hyphomicrobiales</taxon>
        <taxon>Methylobacteriaceae</taxon>
        <taxon>Methylobacterium</taxon>
    </lineage>
</organism>
<evidence type="ECO:0000256" key="1">
    <source>
        <dbReference type="SAM" id="Phobius"/>
    </source>
</evidence>
<keyword evidence="1" id="KW-0812">Transmembrane</keyword>
<dbReference type="EMBL" id="BPQH01000019">
    <property type="protein sequence ID" value="GJD52512.1"/>
    <property type="molecule type" value="Genomic_DNA"/>
</dbReference>
<dbReference type="RefSeq" id="WP_162501561.1">
    <property type="nucleotide sequence ID" value="NZ_BPQH01000019.1"/>
</dbReference>
<keyword evidence="1" id="KW-0472">Membrane</keyword>
<feature type="transmembrane region" description="Helical" evidence="1">
    <location>
        <begin position="21"/>
        <end position="41"/>
    </location>
</feature>
<proteinExistence type="predicted"/>
<name>A0ABQ4R4C7_9HYPH</name>
<evidence type="ECO:0000313" key="2">
    <source>
        <dbReference type="EMBL" id="GJD52512.1"/>
    </source>
</evidence>
<sequence>MIAMYRSLRRRGWQPIQAATIITGNVLILTIGLAFAGAEFIDGWDQALSYLREAH</sequence>
<reference evidence="2" key="2">
    <citation type="submission" date="2021-08" db="EMBL/GenBank/DDBJ databases">
        <authorList>
            <person name="Tani A."/>
            <person name="Ola A."/>
            <person name="Ogura Y."/>
            <person name="Katsura K."/>
            <person name="Hayashi T."/>
        </authorList>
    </citation>
    <scope>NUCLEOTIDE SEQUENCE</scope>
    <source>
        <strain evidence="2">KCTC 52305</strain>
    </source>
</reference>
<evidence type="ECO:0000313" key="3">
    <source>
        <dbReference type="Proteomes" id="UP001055167"/>
    </source>
</evidence>